<evidence type="ECO:0000256" key="4">
    <source>
        <dbReference type="ARBA" id="ARBA00022692"/>
    </source>
</evidence>
<feature type="transmembrane region" description="Helical" evidence="7">
    <location>
        <begin position="54"/>
        <end position="77"/>
    </location>
</feature>
<keyword evidence="4 7" id="KW-0812">Transmembrane</keyword>
<keyword evidence="9" id="KW-1185">Reference proteome</keyword>
<organism evidence="8 9">
    <name type="scientific">Cetobacterium somerae ATCC BAA-474</name>
    <dbReference type="NCBI Taxonomy" id="1319815"/>
    <lineage>
        <taxon>Bacteria</taxon>
        <taxon>Fusobacteriati</taxon>
        <taxon>Fusobacteriota</taxon>
        <taxon>Fusobacteriia</taxon>
        <taxon>Fusobacteriales</taxon>
        <taxon>Fusobacteriaceae</taxon>
        <taxon>Cetobacterium</taxon>
    </lineage>
</organism>
<accession>U7VBA6</accession>
<comment type="similarity">
    <text evidence="2">Belongs to the nucleobase:cation symporter-2 (NCS2) (TC 2.A.40) family. Azg-like subfamily.</text>
</comment>
<dbReference type="PATRIC" id="fig|1319815.3.peg.1064"/>
<sequence length="463" mass="49758">MFLQAAVNCLLLKKSEEFKTMEKVLNQNVKTRAYDKIDSYFQISERDSSLKREILGGFTTFLTISYVIFVNPTILALTGMDKGALVTVTCLATAIGSILGGVLGNVPIALAPGMGLNAFFTFTLVMGNGLSWQDSLGIVFLSGVFYLVLAFGGIREKIISAIPKSLGIASTVGIGLFLSLIGLKSMGVAIPNASTLVAFGKITTPVALSILGLFLMFIFDLKKVRGGMLISIAIVSLLGVIFGEVSLPSMILSSPPSIAPVAMKLNIINVLRPSLLGAIFSFMFIDLFDSLSVLLSCYKEIPFRNEEERKKGLGRMLYADVISTMIGSLLGTSTVTTYGESVAGITAGARTGLASIVTGLLFLLSLFVSPLVESVPVFAVAPSLVIVGIFMFRKVSYLNFKDMKEAIPAFMTIILMPMTHSIAIGLSFGFISYIIINVVCKEYDKISKTLWIIGILSFVNIIL</sequence>
<evidence type="ECO:0008006" key="10">
    <source>
        <dbReference type="Google" id="ProtNLM"/>
    </source>
</evidence>
<reference evidence="8 9" key="1">
    <citation type="submission" date="2013-08" db="EMBL/GenBank/DDBJ databases">
        <authorList>
            <person name="Weinstock G."/>
            <person name="Sodergren E."/>
            <person name="Wylie T."/>
            <person name="Fulton L."/>
            <person name="Fulton R."/>
            <person name="Fronick C."/>
            <person name="O'Laughlin M."/>
            <person name="Godfrey J."/>
            <person name="Miner T."/>
            <person name="Herter B."/>
            <person name="Appelbaum E."/>
            <person name="Cordes M."/>
            <person name="Lek S."/>
            <person name="Wollam A."/>
            <person name="Pepin K.H."/>
            <person name="Palsikar V.B."/>
            <person name="Mitreva M."/>
            <person name="Wilson R.K."/>
        </authorList>
    </citation>
    <scope>NUCLEOTIDE SEQUENCE [LARGE SCALE GENOMIC DNA]</scope>
    <source>
        <strain evidence="8 9">ATCC BAA-474</strain>
    </source>
</reference>
<feature type="transmembrane region" description="Helical" evidence="7">
    <location>
        <begin position="271"/>
        <end position="295"/>
    </location>
</feature>
<dbReference type="GO" id="GO:0005886">
    <property type="term" value="C:plasma membrane"/>
    <property type="evidence" value="ECO:0007669"/>
    <property type="project" value="TreeGrafter"/>
</dbReference>
<evidence type="ECO:0000256" key="5">
    <source>
        <dbReference type="ARBA" id="ARBA00022989"/>
    </source>
</evidence>
<feature type="transmembrane region" description="Helical" evidence="7">
    <location>
        <begin position="228"/>
        <end position="251"/>
    </location>
</feature>
<comment type="subcellular location">
    <subcellularLocation>
        <location evidence="1">Endomembrane system</location>
        <topology evidence="1">Multi-pass membrane protein</topology>
    </subcellularLocation>
</comment>
<feature type="transmembrane region" description="Helical" evidence="7">
    <location>
        <begin position="347"/>
        <end position="368"/>
    </location>
</feature>
<keyword evidence="5 7" id="KW-1133">Transmembrane helix</keyword>
<dbReference type="Pfam" id="PF00860">
    <property type="entry name" value="Xan_ur_permease"/>
    <property type="match status" value="1"/>
</dbReference>
<feature type="transmembrane region" description="Helical" evidence="7">
    <location>
        <begin position="202"/>
        <end position="221"/>
    </location>
</feature>
<dbReference type="Proteomes" id="UP000017081">
    <property type="component" value="Unassembled WGS sequence"/>
</dbReference>
<dbReference type="PANTHER" id="PTHR43337">
    <property type="entry name" value="XANTHINE/URACIL PERMEASE C887.17-RELATED"/>
    <property type="match status" value="1"/>
</dbReference>
<dbReference type="eggNOG" id="COG2252">
    <property type="taxonomic scope" value="Bacteria"/>
</dbReference>
<feature type="transmembrane region" description="Helical" evidence="7">
    <location>
        <begin position="136"/>
        <end position="154"/>
    </location>
</feature>
<dbReference type="STRING" id="1319815.HMPREF0202_01107"/>
<feature type="transmembrane region" description="Helical" evidence="7">
    <location>
        <begin position="83"/>
        <end position="103"/>
    </location>
</feature>
<dbReference type="GO" id="GO:0005345">
    <property type="term" value="F:purine nucleobase transmembrane transporter activity"/>
    <property type="evidence" value="ECO:0007669"/>
    <property type="project" value="TreeGrafter"/>
</dbReference>
<dbReference type="InterPro" id="IPR045018">
    <property type="entry name" value="Azg-like"/>
</dbReference>
<dbReference type="PANTHER" id="PTHR43337:SF1">
    <property type="entry name" value="XANTHINE_URACIL PERMEASE C887.17-RELATED"/>
    <property type="match status" value="1"/>
</dbReference>
<feature type="transmembrane region" description="Helical" evidence="7">
    <location>
        <begin position="413"/>
        <end position="439"/>
    </location>
</feature>
<dbReference type="GO" id="GO:0012505">
    <property type="term" value="C:endomembrane system"/>
    <property type="evidence" value="ECO:0007669"/>
    <property type="project" value="UniProtKB-SubCell"/>
</dbReference>
<gene>
    <name evidence="8" type="ORF">HMPREF0202_01107</name>
</gene>
<dbReference type="HOGENOM" id="CLU_024508_0_1_0"/>
<feature type="transmembrane region" description="Helical" evidence="7">
    <location>
        <begin position="316"/>
        <end position="335"/>
    </location>
</feature>
<feature type="transmembrane region" description="Helical" evidence="7">
    <location>
        <begin position="166"/>
        <end position="190"/>
    </location>
</feature>
<evidence type="ECO:0000256" key="7">
    <source>
        <dbReference type="SAM" id="Phobius"/>
    </source>
</evidence>
<dbReference type="EMBL" id="AXZF01000039">
    <property type="protein sequence ID" value="ERT69002.1"/>
    <property type="molecule type" value="Genomic_DNA"/>
</dbReference>
<comment type="caution">
    <text evidence="8">The sequence shown here is derived from an EMBL/GenBank/DDBJ whole genome shotgun (WGS) entry which is preliminary data.</text>
</comment>
<evidence type="ECO:0000313" key="8">
    <source>
        <dbReference type="EMBL" id="ERT69002.1"/>
    </source>
</evidence>
<protein>
    <recommendedName>
        <fullName evidence="10">Permease</fullName>
    </recommendedName>
</protein>
<feature type="transmembrane region" description="Helical" evidence="7">
    <location>
        <begin position="375"/>
        <end position="393"/>
    </location>
</feature>
<evidence type="ECO:0000313" key="9">
    <source>
        <dbReference type="Proteomes" id="UP000017081"/>
    </source>
</evidence>
<keyword evidence="3" id="KW-0813">Transport</keyword>
<evidence type="ECO:0000256" key="3">
    <source>
        <dbReference type="ARBA" id="ARBA00022448"/>
    </source>
</evidence>
<evidence type="ECO:0000256" key="1">
    <source>
        <dbReference type="ARBA" id="ARBA00004127"/>
    </source>
</evidence>
<evidence type="ECO:0000256" key="6">
    <source>
        <dbReference type="ARBA" id="ARBA00023136"/>
    </source>
</evidence>
<evidence type="ECO:0000256" key="2">
    <source>
        <dbReference type="ARBA" id="ARBA00005697"/>
    </source>
</evidence>
<keyword evidence="6 7" id="KW-0472">Membrane</keyword>
<proteinExistence type="inferred from homology"/>
<dbReference type="AlphaFoldDB" id="U7VBA6"/>
<name>U7VBA6_9FUSO</name>
<dbReference type="InterPro" id="IPR006043">
    <property type="entry name" value="NCS2"/>
</dbReference>